<evidence type="ECO:0000256" key="6">
    <source>
        <dbReference type="ARBA" id="ARBA00022695"/>
    </source>
</evidence>
<dbReference type="EC" id="2.7.7.2" evidence="14"/>
<dbReference type="SUPFAM" id="SSF52374">
    <property type="entry name" value="Nucleotidylyl transferase"/>
    <property type="match status" value="1"/>
</dbReference>
<dbReference type="GO" id="GO:0009231">
    <property type="term" value="P:riboflavin biosynthetic process"/>
    <property type="evidence" value="ECO:0007669"/>
    <property type="project" value="InterPro"/>
</dbReference>
<dbReference type="PIRSF" id="PIRSF004491">
    <property type="entry name" value="FAD_Synth"/>
    <property type="match status" value="1"/>
</dbReference>
<name>A0A414FZV8_9ACTN</name>
<evidence type="ECO:0000256" key="2">
    <source>
        <dbReference type="ARBA" id="ARBA00005201"/>
    </source>
</evidence>
<keyword evidence="3 14" id="KW-0285">Flavoprotein</keyword>
<dbReference type="SMART" id="SM00904">
    <property type="entry name" value="Flavokinase"/>
    <property type="match status" value="1"/>
</dbReference>
<dbReference type="InterPro" id="IPR023465">
    <property type="entry name" value="Riboflavin_kinase_dom_sf"/>
</dbReference>
<dbReference type="PANTHER" id="PTHR22749:SF6">
    <property type="entry name" value="RIBOFLAVIN KINASE"/>
    <property type="match status" value="1"/>
</dbReference>
<keyword evidence="10 14" id="KW-0067">ATP-binding</keyword>
<keyword evidence="6 14" id="KW-0548">Nucleotidyltransferase</keyword>
<dbReference type="UniPathway" id="UPA00276">
    <property type="reaction ID" value="UER00406"/>
</dbReference>
<protein>
    <recommendedName>
        <fullName evidence="14">Riboflavin biosynthesis protein</fullName>
    </recommendedName>
    <domain>
        <recommendedName>
            <fullName evidence="14">Riboflavin kinase</fullName>
            <ecNumber evidence="14">2.7.1.26</ecNumber>
        </recommendedName>
        <alternativeName>
            <fullName evidence="14">Flavokinase</fullName>
        </alternativeName>
    </domain>
    <domain>
        <recommendedName>
            <fullName evidence="14">FMN adenylyltransferase</fullName>
            <ecNumber evidence="14">2.7.7.2</ecNumber>
        </recommendedName>
        <alternativeName>
            <fullName evidence="14">FAD pyrophosphorylase</fullName>
        </alternativeName>
        <alternativeName>
            <fullName evidence="14">FAD synthase</fullName>
        </alternativeName>
    </domain>
</protein>
<evidence type="ECO:0000256" key="12">
    <source>
        <dbReference type="ARBA" id="ARBA00047880"/>
    </source>
</evidence>
<dbReference type="InterPro" id="IPR023468">
    <property type="entry name" value="Riboflavin_kinase"/>
</dbReference>
<dbReference type="UniPathway" id="UPA00277">
    <property type="reaction ID" value="UER00407"/>
</dbReference>
<dbReference type="Gene3D" id="3.40.50.620">
    <property type="entry name" value="HUPs"/>
    <property type="match status" value="1"/>
</dbReference>
<dbReference type="RefSeq" id="WP_118271283.1">
    <property type="nucleotide sequence ID" value="NZ_QSJI01000001.1"/>
</dbReference>
<dbReference type="SUPFAM" id="SSF82114">
    <property type="entry name" value="Riboflavin kinase-like"/>
    <property type="match status" value="1"/>
</dbReference>
<dbReference type="InterPro" id="IPR015864">
    <property type="entry name" value="FAD_synthase"/>
</dbReference>
<evidence type="ECO:0000256" key="3">
    <source>
        <dbReference type="ARBA" id="ARBA00022630"/>
    </source>
</evidence>
<evidence type="ECO:0000256" key="7">
    <source>
        <dbReference type="ARBA" id="ARBA00022741"/>
    </source>
</evidence>
<comment type="caution">
    <text evidence="16">The sequence shown here is derived from an EMBL/GenBank/DDBJ whole genome shotgun (WGS) entry which is preliminary data.</text>
</comment>
<evidence type="ECO:0000256" key="4">
    <source>
        <dbReference type="ARBA" id="ARBA00022643"/>
    </source>
</evidence>
<evidence type="ECO:0000256" key="5">
    <source>
        <dbReference type="ARBA" id="ARBA00022679"/>
    </source>
</evidence>
<accession>A0A414FZV8</accession>
<evidence type="ECO:0000256" key="10">
    <source>
        <dbReference type="ARBA" id="ARBA00022840"/>
    </source>
</evidence>
<keyword evidence="5 14" id="KW-0808">Transferase</keyword>
<evidence type="ECO:0000256" key="11">
    <source>
        <dbReference type="ARBA" id="ARBA00023268"/>
    </source>
</evidence>
<dbReference type="Pfam" id="PF06574">
    <property type="entry name" value="FAD_syn"/>
    <property type="match status" value="1"/>
</dbReference>
<comment type="catalytic activity">
    <reaction evidence="12 14">
        <text>riboflavin + ATP = FMN + ADP + H(+)</text>
        <dbReference type="Rhea" id="RHEA:14357"/>
        <dbReference type="ChEBI" id="CHEBI:15378"/>
        <dbReference type="ChEBI" id="CHEBI:30616"/>
        <dbReference type="ChEBI" id="CHEBI:57986"/>
        <dbReference type="ChEBI" id="CHEBI:58210"/>
        <dbReference type="ChEBI" id="CHEBI:456216"/>
        <dbReference type="EC" id="2.7.1.26"/>
    </reaction>
</comment>
<comment type="catalytic activity">
    <reaction evidence="13 14">
        <text>FMN + ATP + H(+) = FAD + diphosphate</text>
        <dbReference type="Rhea" id="RHEA:17237"/>
        <dbReference type="ChEBI" id="CHEBI:15378"/>
        <dbReference type="ChEBI" id="CHEBI:30616"/>
        <dbReference type="ChEBI" id="CHEBI:33019"/>
        <dbReference type="ChEBI" id="CHEBI:57692"/>
        <dbReference type="ChEBI" id="CHEBI:58210"/>
        <dbReference type="EC" id="2.7.7.2"/>
    </reaction>
</comment>
<dbReference type="GO" id="GO:0008531">
    <property type="term" value="F:riboflavin kinase activity"/>
    <property type="evidence" value="ECO:0007669"/>
    <property type="project" value="UniProtKB-UniRule"/>
</dbReference>
<reference evidence="16 17" key="1">
    <citation type="submission" date="2018-08" db="EMBL/GenBank/DDBJ databases">
        <title>A genome reference for cultivated species of the human gut microbiota.</title>
        <authorList>
            <person name="Zou Y."/>
            <person name="Xue W."/>
            <person name="Luo G."/>
        </authorList>
    </citation>
    <scope>NUCLEOTIDE SEQUENCE [LARGE SCALE GENOMIC DNA]</scope>
    <source>
        <strain evidence="16 17">AM30-5LB</strain>
    </source>
</reference>
<dbReference type="AlphaFoldDB" id="A0A414FZV8"/>
<dbReference type="GO" id="GO:0006747">
    <property type="term" value="P:FAD biosynthetic process"/>
    <property type="evidence" value="ECO:0007669"/>
    <property type="project" value="UniProtKB-UniRule"/>
</dbReference>
<evidence type="ECO:0000256" key="1">
    <source>
        <dbReference type="ARBA" id="ARBA00004726"/>
    </source>
</evidence>
<dbReference type="InterPro" id="IPR002606">
    <property type="entry name" value="Riboflavin_kinase_bac"/>
</dbReference>
<evidence type="ECO:0000256" key="8">
    <source>
        <dbReference type="ARBA" id="ARBA00022777"/>
    </source>
</evidence>
<dbReference type="InterPro" id="IPR015865">
    <property type="entry name" value="Riboflavin_kinase_bac/euk"/>
</dbReference>
<comment type="pathway">
    <text evidence="2 14">Cofactor biosynthesis; FMN biosynthesis; FMN from riboflavin (ATP route): step 1/1.</text>
</comment>
<dbReference type="EC" id="2.7.1.26" evidence="14"/>
<dbReference type="CDD" id="cd02064">
    <property type="entry name" value="FAD_synthetase_N"/>
    <property type="match status" value="1"/>
</dbReference>
<keyword evidence="8 14" id="KW-0418">Kinase</keyword>
<evidence type="ECO:0000313" key="17">
    <source>
        <dbReference type="Proteomes" id="UP000286050"/>
    </source>
</evidence>
<evidence type="ECO:0000313" key="16">
    <source>
        <dbReference type="EMBL" id="RHD57490.1"/>
    </source>
</evidence>
<sequence>MISPDGQTRRKGVMPAVEELAADFLCAGMGDDAPVLNVGGAADAPADGPLSCVIAIGAFDGVHRGHADLLRHAIDDARERGVAAVAVTFDPDPDEVVSAHPAPKLTSMDGRLRALTSIGVRVAVVPFTRQLAALDHVAFFEGVLAPYLDIRAIHVGSDFRLGARGASTVPIIADWGTQKGIAVTGHDLILDGDVPITATRIRSLIARGDVDSARRLLGRRPMLRGQVGPGRGQGTGMGFPTANVEVPGYAQMPADGVYAGFAEVDGAVWPAAINAGVPPMFADSVKSARLEANLIGFSGDLYDKKVAIAFDRLLRPSHSFESVDALIEAVNRDIETVREQFGTSPVRIARDF</sequence>
<evidence type="ECO:0000256" key="14">
    <source>
        <dbReference type="PIRNR" id="PIRNR004491"/>
    </source>
</evidence>
<keyword evidence="4 14" id="KW-0288">FMN</keyword>
<keyword evidence="9 14" id="KW-0274">FAD</keyword>
<comment type="similarity">
    <text evidence="14">Belongs to the ribF family.</text>
</comment>
<keyword evidence="7 14" id="KW-0547">Nucleotide-binding</keyword>
<keyword evidence="11" id="KW-0511">Multifunctional enzyme</keyword>
<proteinExistence type="inferred from homology"/>
<dbReference type="Proteomes" id="UP000286050">
    <property type="component" value="Unassembled WGS sequence"/>
</dbReference>
<evidence type="ECO:0000259" key="15">
    <source>
        <dbReference type="SMART" id="SM00904"/>
    </source>
</evidence>
<dbReference type="Gene3D" id="2.40.30.30">
    <property type="entry name" value="Riboflavin kinase-like"/>
    <property type="match status" value="1"/>
</dbReference>
<dbReference type="PANTHER" id="PTHR22749">
    <property type="entry name" value="RIBOFLAVIN KINASE/FMN ADENYLYLTRANSFERASE"/>
    <property type="match status" value="1"/>
</dbReference>
<dbReference type="NCBIfam" id="TIGR00083">
    <property type="entry name" value="ribF"/>
    <property type="match status" value="1"/>
</dbReference>
<dbReference type="InterPro" id="IPR014729">
    <property type="entry name" value="Rossmann-like_a/b/a_fold"/>
</dbReference>
<dbReference type="GO" id="GO:0005524">
    <property type="term" value="F:ATP binding"/>
    <property type="evidence" value="ECO:0007669"/>
    <property type="project" value="UniProtKB-UniRule"/>
</dbReference>
<dbReference type="GO" id="GO:0009398">
    <property type="term" value="P:FMN biosynthetic process"/>
    <property type="evidence" value="ECO:0007669"/>
    <property type="project" value="UniProtKB-UniRule"/>
</dbReference>
<comment type="pathway">
    <text evidence="1 14">Cofactor biosynthesis; FAD biosynthesis; FAD from FMN: step 1/1.</text>
</comment>
<evidence type="ECO:0000256" key="13">
    <source>
        <dbReference type="ARBA" id="ARBA00049494"/>
    </source>
</evidence>
<dbReference type="GO" id="GO:0003919">
    <property type="term" value="F:FMN adenylyltransferase activity"/>
    <property type="evidence" value="ECO:0007669"/>
    <property type="project" value="UniProtKB-UniRule"/>
</dbReference>
<feature type="domain" description="Riboflavin kinase" evidence="15">
    <location>
        <begin position="216"/>
        <end position="342"/>
    </location>
</feature>
<dbReference type="Pfam" id="PF01687">
    <property type="entry name" value="Flavokinase"/>
    <property type="match status" value="1"/>
</dbReference>
<dbReference type="EMBL" id="QSJI01000001">
    <property type="protein sequence ID" value="RHD57490.1"/>
    <property type="molecule type" value="Genomic_DNA"/>
</dbReference>
<organism evidence="16 17">
    <name type="scientific">Collinsella intestinalis</name>
    <dbReference type="NCBI Taxonomy" id="147207"/>
    <lineage>
        <taxon>Bacteria</taxon>
        <taxon>Bacillati</taxon>
        <taxon>Actinomycetota</taxon>
        <taxon>Coriobacteriia</taxon>
        <taxon>Coriobacteriales</taxon>
        <taxon>Coriobacteriaceae</taxon>
        <taxon>Collinsella</taxon>
    </lineage>
</organism>
<evidence type="ECO:0000256" key="9">
    <source>
        <dbReference type="ARBA" id="ARBA00022827"/>
    </source>
</evidence>
<gene>
    <name evidence="16" type="primary">ribF</name>
    <name evidence="16" type="ORF">DW787_01215</name>
</gene>